<dbReference type="EMBL" id="WTXG01000001">
    <property type="protein sequence ID" value="KAI0307490.1"/>
    <property type="molecule type" value="Genomic_DNA"/>
</dbReference>
<proteinExistence type="predicted"/>
<keyword evidence="3" id="KW-1185">Reference proteome</keyword>
<gene>
    <name evidence="2" type="ORF">B0F90DRAFT_1621266</name>
</gene>
<name>A0AAD4MCB1_9AGAM</name>
<sequence length="388" mass="43167">MIGIIIAGTLFFATVTLGCVFFRNSDNSSTGDYERSSRVNPAIQNSFYPSPQLRPPVVSDNLLNIVSKIFVISLPRRIDRRIQMDLLKDTLRLDWTYRNACEANAPIVTTILHQNQGEVIVSVFDWPRDLDNMIYSQAMLQPFGADLWTLPSSHGLPDLAAHAELAPATLDLPPLACATGNDISAPFSPDLPLHRHLTAAKVACWYSHSQIIREIANSKHEAVLVLEDDVDMERDIGRRLQALWSALPSDWDIVYLGHCWSSESRFTPLRSVILHLPGGHTAQSVLHPANAPKCTHAYVLSRIGARRIVAHLSHPPFAYSRAIDQALAWLVQSGRLRAFSIVPPVVVQRKIDSSDVMPGLGSAWRNKLYDGVFGGFDFDKKPKPKRTS</sequence>
<evidence type="ECO:0000313" key="3">
    <source>
        <dbReference type="Proteomes" id="UP001203297"/>
    </source>
</evidence>
<dbReference type="AlphaFoldDB" id="A0AAD4MCB1"/>
<dbReference type="InterPro" id="IPR002654">
    <property type="entry name" value="Glyco_trans_25"/>
</dbReference>
<evidence type="ECO:0000313" key="2">
    <source>
        <dbReference type="EMBL" id="KAI0307490.1"/>
    </source>
</evidence>
<reference evidence="2" key="1">
    <citation type="journal article" date="2022" name="New Phytol.">
        <title>Evolutionary transition to the ectomycorrhizal habit in the genomes of a hyperdiverse lineage of mushroom-forming fungi.</title>
        <authorList>
            <person name="Looney B."/>
            <person name="Miyauchi S."/>
            <person name="Morin E."/>
            <person name="Drula E."/>
            <person name="Courty P.E."/>
            <person name="Kohler A."/>
            <person name="Kuo A."/>
            <person name="LaButti K."/>
            <person name="Pangilinan J."/>
            <person name="Lipzen A."/>
            <person name="Riley R."/>
            <person name="Andreopoulos W."/>
            <person name="He G."/>
            <person name="Johnson J."/>
            <person name="Nolan M."/>
            <person name="Tritt A."/>
            <person name="Barry K.W."/>
            <person name="Grigoriev I.V."/>
            <person name="Nagy L.G."/>
            <person name="Hibbett D."/>
            <person name="Henrissat B."/>
            <person name="Matheny P.B."/>
            <person name="Labbe J."/>
            <person name="Martin F.M."/>
        </authorList>
    </citation>
    <scope>NUCLEOTIDE SEQUENCE</scope>
    <source>
        <strain evidence="2">BPL690</strain>
    </source>
</reference>
<dbReference type="Pfam" id="PF01755">
    <property type="entry name" value="Glyco_transf_25"/>
    <property type="match status" value="1"/>
</dbReference>
<evidence type="ECO:0000259" key="1">
    <source>
        <dbReference type="Pfam" id="PF01755"/>
    </source>
</evidence>
<protein>
    <recommendedName>
        <fullName evidence="1">Glycosyl transferase family 25 domain-containing protein</fullName>
    </recommendedName>
</protein>
<dbReference type="Proteomes" id="UP001203297">
    <property type="component" value="Unassembled WGS sequence"/>
</dbReference>
<organism evidence="2 3">
    <name type="scientific">Multifurca ochricompacta</name>
    <dbReference type="NCBI Taxonomy" id="376703"/>
    <lineage>
        <taxon>Eukaryota</taxon>
        <taxon>Fungi</taxon>
        <taxon>Dikarya</taxon>
        <taxon>Basidiomycota</taxon>
        <taxon>Agaricomycotina</taxon>
        <taxon>Agaricomycetes</taxon>
        <taxon>Russulales</taxon>
        <taxon>Russulaceae</taxon>
        <taxon>Multifurca</taxon>
    </lineage>
</organism>
<feature type="domain" description="Glycosyl transferase family 25" evidence="1">
    <location>
        <begin position="193"/>
        <end position="314"/>
    </location>
</feature>
<comment type="caution">
    <text evidence="2">The sequence shown here is derived from an EMBL/GenBank/DDBJ whole genome shotgun (WGS) entry which is preliminary data.</text>
</comment>
<accession>A0AAD4MCB1</accession>